<dbReference type="PROSITE" id="PS51782">
    <property type="entry name" value="LYSM"/>
    <property type="match status" value="1"/>
</dbReference>
<dbReference type="InterPro" id="IPR006860">
    <property type="entry name" value="FecR"/>
</dbReference>
<organism evidence="2 3">
    <name type="scientific">Trinickia violacea</name>
    <dbReference type="NCBI Taxonomy" id="2571746"/>
    <lineage>
        <taxon>Bacteria</taxon>
        <taxon>Pseudomonadati</taxon>
        <taxon>Pseudomonadota</taxon>
        <taxon>Betaproteobacteria</taxon>
        <taxon>Burkholderiales</taxon>
        <taxon>Burkholderiaceae</taxon>
        <taxon>Trinickia</taxon>
    </lineage>
</organism>
<dbReference type="EMBL" id="CP040078">
    <property type="protein sequence ID" value="QCP54364.1"/>
    <property type="molecule type" value="Genomic_DNA"/>
</dbReference>
<dbReference type="RefSeq" id="WP_137337131.1">
    <property type="nucleotide sequence ID" value="NZ_CP040078.1"/>
</dbReference>
<reference evidence="2 3" key="1">
    <citation type="submission" date="2019-05" db="EMBL/GenBank/DDBJ databases">
        <title>Burkholderia sp. DHOD12, isolated from subtropical forest soil.</title>
        <authorList>
            <person name="Gao Z.-H."/>
            <person name="Qiu L.-H."/>
        </authorList>
    </citation>
    <scope>NUCLEOTIDE SEQUENCE [LARGE SCALE GENOMIC DNA]</scope>
    <source>
        <strain evidence="2 3">DHOD12</strain>
    </source>
</reference>
<protein>
    <submittedName>
        <fullName evidence="2">LysM peptidoglycan-binding domain-containing protein</fullName>
    </submittedName>
</protein>
<dbReference type="Proteomes" id="UP000298656">
    <property type="component" value="Chromosome 2"/>
</dbReference>
<gene>
    <name evidence="2" type="ORF">FAZ95_36090</name>
</gene>
<dbReference type="KEGG" id="tvl:FAZ95_36090"/>
<evidence type="ECO:0000259" key="1">
    <source>
        <dbReference type="PROSITE" id="PS51782"/>
    </source>
</evidence>
<evidence type="ECO:0000313" key="2">
    <source>
        <dbReference type="EMBL" id="QCP54364.1"/>
    </source>
</evidence>
<dbReference type="OrthoDB" id="9765158at2"/>
<dbReference type="PANTHER" id="PTHR38731">
    <property type="entry name" value="LIPL45-RELATED LIPOPROTEIN-RELATED"/>
    <property type="match status" value="1"/>
</dbReference>
<dbReference type="Pfam" id="PF01476">
    <property type="entry name" value="LysM"/>
    <property type="match status" value="1"/>
</dbReference>
<dbReference type="Gene3D" id="2.60.40.10">
    <property type="entry name" value="Immunoglobulins"/>
    <property type="match status" value="1"/>
</dbReference>
<dbReference type="CDD" id="cd00118">
    <property type="entry name" value="LysM"/>
    <property type="match status" value="1"/>
</dbReference>
<name>A0A4P8J3D7_9BURK</name>
<evidence type="ECO:0000313" key="3">
    <source>
        <dbReference type="Proteomes" id="UP000298656"/>
    </source>
</evidence>
<dbReference type="InterPro" id="IPR036779">
    <property type="entry name" value="LysM_dom_sf"/>
</dbReference>
<sequence length="463" mass="50126">MERATGWRSLIKMRRAKLRRGALRRFLKYVLPIIAVFAEAASFGQDHTHVLRPGDTLWGIAGQYLQSPLLWPDIQRLNGVGDPKRLRPGMALDLNLASRKFTLEPSASPHGRQAADSAAWTRDVLAVAGIAELSGTATLKRGDALAQPLDEGTPVRAGDILETDEHTYLSFRLRDGSTLVMPSSSTVQVAVANGSATLLQLLDGRVDARVAKQHGRRFEIRSRTVALGVRGTHFRVRNEHGTVTAEVLTGVIAVSVDGHPDILLDAGHGTALAGAGALESRQLLPPPGLSDSRFVTKTLSAQPVIGASDYHLLLSTDPEFVHVVYEATAKDGVFSLPGDLPGGFYHARLSAFDVLGIEGVPNDTIVHIPDERQEDDVRRMSDGRYEIHWSAPLRQRCNFELARAADFASPIVSEPVVYGNGVVVGPIDVSGRYYWRVRAVTATGEPPIAAGMFDIQPSVRVGD</sequence>
<keyword evidence="3" id="KW-1185">Reference proteome</keyword>
<dbReference type="PANTHER" id="PTHR38731:SF1">
    <property type="entry name" value="FECR PROTEIN DOMAIN-CONTAINING PROTEIN"/>
    <property type="match status" value="1"/>
</dbReference>
<dbReference type="SMART" id="SM00257">
    <property type="entry name" value="LysM"/>
    <property type="match status" value="1"/>
</dbReference>
<accession>A0A4P8J3D7</accession>
<dbReference type="AlphaFoldDB" id="A0A4P8J3D7"/>
<proteinExistence type="predicted"/>
<feature type="domain" description="LysM" evidence="1">
    <location>
        <begin position="47"/>
        <end position="94"/>
    </location>
</feature>
<dbReference type="Gene3D" id="3.10.350.10">
    <property type="entry name" value="LysM domain"/>
    <property type="match status" value="1"/>
</dbReference>
<dbReference type="Gene3D" id="2.60.120.1440">
    <property type="match status" value="1"/>
</dbReference>
<dbReference type="SUPFAM" id="SSF54106">
    <property type="entry name" value="LysM domain"/>
    <property type="match status" value="1"/>
</dbReference>
<dbReference type="InterPro" id="IPR018392">
    <property type="entry name" value="LysM"/>
</dbReference>
<dbReference type="InterPro" id="IPR013783">
    <property type="entry name" value="Ig-like_fold"/>
</dbReference>
<dbReference type="Pfam" id="PF04773">
    <property type="entry name" value="FecR"/>
    <property type="match status" value="1"/>
</dbReference>